<proteinExistence type="predicted"/>
<keyword evidence="1" id="KW-1133">Transmembrane helix</keyword>
<feature type="transmembrane region" description="Helical" evidence="1">
    <location>
        <begin position="227"/>
        <end position="245"/>
    </location>
</feature>
<dbReference type="VEuPathDB" id="VectorBase:GPPI010318"/>
<feature type="transmembrane region" description="Helical" evidence="1">
    <location>
        <begin position="167"/>
        <end position="184"/>
    </location>
</feature>
<keyword evidence="1" id="KW-0812">Transmembrane</keyword>
<reference evidence="2" key="2">
    <citation type="submission" date="2020-05" db="UniProtKB">
        <authorList>
            <consortium name="EnsemblMetazoa"/>
        </authorList>
    </citation>
    <scope>IDENTIFICATION</scope>
    <source>
        <strain evidence="2">IAEA</strain>
    </source>
</reference>
<evidence type="ECO:0000256" key="1">
    <source>
        <dbReference type="SAM" id="Phobius"/>
    </source>
</evidence>
<dbReference type="EMBL" id="JXJN01004396">
    <property type="status" value="NOT_ANNOTATED_CDS"/>
    <property type="molecule type" value="Genomic_DNA"/>
</dbReference>
<protein>
    <submittedName>
        <fullName evidence="2">Uncharacterized protein</fullName>
    </submittedName>
</protein>
<dbReference type="Proteomes" id="UP000092460">
    <property type="component" value="Unassembled WGS sequence"/>
</dbReference>
<name>A0A1B0AVV2_9MUSC</name>
<evidence type="ECO:0000313" key="2">
    <source>
        <dbReference type="EnsemblMetazoa" id="GPPI010318-PA"/>
    </source>
</evidence>
<reference evidence="3" key="1">
    <citation type="submission" date="2015-01" db="EMBL/GenBank/DDBJ databases">
        <authorList>
            <person name="Aksoy S."/>
            <person name="Warren W."/>
            <person name="Wilson R.K."/>
        </authorList>
    </citation>
    <scope>NUCLEOTIDE SEQUENCE [LARGE SCALE GENOMIC DNA]</scope>
    <source>
        <strain evidence="3">IAEA</strain>
    </source>
</reference>
<feature type="transmembrane region" description="Helical" evidence="1">
    <location>
        <begin position="265"/>
        <end position="283"/>
    </location>
</feature>
<keyword evidence="1" id="KW-0472">Membrane</keyword>
<sequence>MYNVDKMEISWTSSLRFQAIVFSLMQRISSEISESSKLVQGMLQPLPSILANSQRSNVFDDVFLKLNNINTISMHKITGDCMNFVIVYEWINQLLKVEYETNNVRWREHRFVLKIGRCYHSKREKRKITIRMRAIISLDCETKGQCLGSGLSVAYTSGFLRNRQHPTLSISLSGFVSIVSYYNPTVVPTFHRTTGLLMLLSYLAVTQWFWLHYCAFCCVAECVRDTVIIVLTFAITAGGLVDSVYECVELSTDLLISELPFSNGLEKYIWLLFSSAWSLIVLFKNGLLSYGDTVIIVVRFPRSTGALVDSVDMEPIEVSSGLLFVELSFTNGLERNRLEMYTGLSFPLT</sequence>
<evidence type="ECO:0000313" key="3">
    <source>
        <dbReference type="Proteomes" id="UP000092460"/>
    </source>
</evidence>
<dbReference type="AlphaFoldDB" id="A0A1B0AVV2"/>
<dbReference type="EMBL" id="JXJN01004397">
    <property type="status" value="NOT_ANNOTATED_CDS"/>
    <property type="molecule type" value="Genomic_DNA"/>
</dbReference>
<feature type="transmembrane region" description="Helical" evidence="1">
    <location>
        <begin position="196"/>
        <end position="220"/>
    </location>
</feature>
<dbReference type="EnsemblMetazoa" id="GPPI010318-RA">
    <property type="protein sequence ID" value="GPPI010318-PA"/>
    <property type="gene ID" value="GPPI010318"/>
</dbReference>
<accession>A0A1B0AVV2</accession>
<organism evidence="2 3">
    <name type="scientific">Glossina palpalis gambiensis</name>
    <dbReference type="NCBI Taxonomy" id="67801"/>
    <lineage>
        <taxon>Eukaryota</taxon>
        <taxon>Metazoa</taxon>
        <taxon>Ecdysozoa</taxon>
        <taxon>Arthropoda</taxon>
        <taxon>Hexapoda</taxon>
        <taxon>Insecta</taxon>
        <taxon>Pterygota</taxon>
        <taxon>Neoptera</taxon>
        <taxon>Endopterygota</taxon>
        <taxon>Diptera</taxon>
        <taxon>Brachycera</taxon>
        <taxon>Muscomorpha</taxon>
        <taxon>Hippoboscoidea</taxon>
        <taxon>Glossinidae</taxon>
        <taxon>Glossina</taxon>
    </lineage>
</organism>
<keyword evidence="3" id="KW-1185">Reference proteome</keyword>